<feature type="domain" description="DUF5717" evidence="1">
    <location>
        <begin position="1"/>
        <end position="39"/>
    </location>
</feature>
<accession>K1TJ45</accession>
<organism evidence="2">
    <name type="scientific">human gut metagenome</name>
    <dbReference type="NCBI Taxonomy" id="408170"/>
    <lineage>
        <taxon>unclassified sequences</taxon>
        <taxon>metagenomes</taxon>
        <taxon>organismal metagenomes</taxon>
    </lineage>
</organism>
<feature type="non-terminal residue" evidence="2">
    <location>
        <position position="1"/>
    </location>
</feature>
<evidence type="ECO:0000313" key="2">
    <source>
        <dbReference type="EMBL" id="EKC59266.1"/>
    </source>
</evidence>
<dbReference type="InterPro" id="IPR043774">
    <property type="entry name" value="DUF5717_C"/>
</dbReference>
<evidence type="ECO:0000259" key="1">
    <source>
        <dbReference type="Pfam" id="PF18983"/>
    </source>
</evidence>
<dbReference type="EMBL" id="AJWZ01006620">
    <property type="protein sequence ID" value="EKC59266.1"/>
    <property type="molecule type" value="Genomic_DNA"/>
</dbReference>
<reference evidence="2" key="1">
    <citation type="journal article" date="2013" name="Environ. Microbiol.">
        <title>Microbiota from the distal guts of lean and obese adolescents exhibit partial functional redundancy besides clear differences in community structure.</title>
        <authorList>
            <person name="Ferrer M."/>
            <person name="Ruiz A."/>
            <person name="Lanza F."/>
            <person name="Haange S.B."/>
            <person name="Oberbach A."/>
            <person name="Till H."/>
            <person name="Bargiela R."/>
            <person name="Campoy C."/>
            <person name="Segura M.T."/>
            <person name="Richter M."/>
            <person name="von Bergen M."/>
            <person name="Seifert J."/>
            <person name="Suarez A."/>
        </authorList>
    </citation>
    <scope>NUCLEOTIDE SEQUENCE</scope>
</reference>
<dbReference type="AlphaFoldDB" id="K1TJ45"/>
<protein>
    <recommendedName>
        <fullName evidence="1">DUF5717 domain-containing protein</fullName>
    </recommendedName>
</protein>
<gene>
    <name evidence="2" type="ORF">OBE_09585</name>
</gene>
<dbReference type="Pfam" id="PF18983">
    <property type="entry name" value="DUF5717"/>
    <property type="match status" value="1"/>
</dbReference>
<sequence length="54" mass="6426">IITQMLFSENIFDEEKIFEDYYLSDTAYFRLKQAYLAFVFMILRSAALVFSPDT</sequence>
<name>K1TJ45_9ZZZZ</name>
<proteinExistence type="predicted"/>
<comment type="caution">
    <text evidence="2">The sequence shown here is derived from an EMBL/GenBank/DDBJ whole genome shotgun (WGS) entry which is preliminary data.</text>
</comment>